<dbReference type="RefSeq" id="XP_046047035.1">
    <property type="nucleotide sequence ID" value="XM_046193347.1"/>
</dbReference>
<dbReference type="GeneID" id="70223301"/>
<keyword evidence="2" id="KW-1185">Reference proteome</keyword>
<evidence type="ECO:0000313" key="1">
    <source>
        <dbReference type="EMBL" id="KAH7243542.1"/>
    </source>
</evidence>
<organism evidence="1 2">
    <name type="scientific">Fusarium redolens</name>
    <dbReference type="NCBI Taxonomy" id="48865"/>
    <lineage>
        <taxon>Eukaryota</taxon>
        <taxon>Fungi</taxon>
        <taxon>Dikarya</taxon>
        <taxon>Ascomycota</taxon>
        <taxon>Pezizomycotina</taxon>
        <taxon>Sordariomycetes</taxon>
        <taxon>Hypocreomycetidae</taxon>
        <taxon>Hypocreales</taxon>
        <taxon>Nectriaceae</taxon>
        <taxon>Fusarium</taxon>
        <taxon>Fusarium redolens species complex</taxon>
    </lineage>
</organism>
<accession>A0A9P9GRN4</accession>
<sequence>MISRIMSQTDNIHFQPSSKSHSIFQARVLPNTTLSYSSIQNVNLAWGSTNTHTISAHKLALRDGGWSYRPCFHHGEM</sequence>
<dbReference type="Proteomes" id="UP000720189">
    <property type="component" value="Unassembled WGS sequence"/>
</dbReference>
<dbReference type="AlphaFoldDB" id="A0A9P9GRN4"/>
<protein>
    <submittedName>
        <fullName evidence="1">Uncharacterized protein</fullName>
    </submittedName>
</protein>
<dbReference type="EMBL" id="JAGMUX010000012">
    <property type="protein sequence ID" value="KAH7243542.1"/>
    <property type="molecule type" value="Genomic_DNA"/>
</dbReference>
<proteinExistence type="predicted"/>
<comment type="caution">
    <text evidence="1">The sequence shown here is derived from an EMBL/GenBank/DDBJ whole genome shotgun (WGS) entry which is preliminary data.</text>
</comment>
<name>A0A9P9GRN4_FUSRE</name>
<gene>
    <name evidence="1" type="ORF">BKA55DRAFT_575059</name>
</gene>
<evidence type="ECO:0000313" key="2">
    <source>
        <dbReference type="Proteomes" id="UP000720189"/>
    </source>
</evidence>
<reference evidence="1" key="1">
    <citation type="journal article" date="2021" name="Nat. Commun.">
        <title>Genetic determinants of endophytism in the Arabidopsis root mycobiome.</title>
        <authorList>
            <person name="Mesny F."/>
            <person name="Miyauchi S."/>
            <person name="Thiergart T."/>
            <person name="Pickel B."/>
            <person name="Atanasova L."/>
            <person name="Karlsson M."/>
            <person name="Huettel B."/>
            <person name="Barry K.W."/>
            <person name="Haridas S."/>
            <person name="Chen C."/>
            <person name="Bauer D."/>
            <person name="Andreopoulos W."/>
            <person name="Pangilinan J."/>
            <person name="LaButti K."/>
            <person name="Riley R."/>
            <person name="Lipzen A."/>
            <person name="Clum A."/>
            <person name="Drula E."/>
            <person name="Henrissat B."/>
            <person name="Kohler A."/>
            <person name="Grigoriev I.V."/>
            <person name="Martin F.M."/>
            <person name="Hacquard S."/>
        </authorList>
    </citation>
    <scope>NUCLEOTIDE SEQUENCE</scope>
    <source>
        <strain evidence="1">MPI-CAGE-AT-0023</strain>
    </source>
</reference>